<evidence type="ECO:0000256" key="1">
    <source>
        <dbReference type="SAM" id="Phobius"/>
    </source>
</evidence>
<reference evidence="2" key="1">
    <citation type="submission" date="2011-03" db="EMBL/GenBank/DDBJ databases">
        <title>Complete sequence of Sphingobacterium sp. 21.</title>
        <authorList>
            <consortium name="US DOE Joint Genome Institute"/>
            <person name="Lucas S."/>
            <person name="Copeland A."/>
            <person name="Lapidus A."/>
            <person name="Cheng J.-F."/>
            <person name="Goodwin L."/>
            <person name="Pitluck S."/>
            <person name="Davenport K."/>
            <person name="Detter J.C."/>
            <person name="Han C."/>
            <person name="Tapia R."/>
            <person name="Land M."/>
            <person name="Hauser L."/>
            <person name="Kyrpides N."/>
            <person name="Ivanova N."/>
            <person name="Ovchinnikova G."/>
            <person name="Pagani I."/>
            <person name="Siebers A.K."/>
            <person name="Allgaier M."/>
            <person name="Thelen M.P."/>
            <person name="Hugenholtz P."/>
            <person name="Woyke T."/>
        </authorList>
    </citation>
    <scope>NUCLEOTIDE SEQUENCE</scope>
    <source>
        <strain evidence="2">21</strain>
    </source>
</reference>
<protein>
    <submittedName>
        <fullName evidence="2">Uncharacterized protein</fullName>
    </submittedName>
</protein>
<keyword evidence="1" id="KW-0812">Transmembrane</keyword>
<accession>F4C6B5</accession>
<evidence type="ECO:0000313" key="2">
    <source>
        <dbReference type="EMBL" id="ADZ81338.1"/>
    </source>
</evidence>
<dbReference type="AlphaFoldDB" id="F4C6B5"/>
<keyword evidence="1" id="KW-0472">Membrane</keyword>
<keyword evidence="1" id="KW-1133">Transmembrane helix</keyword>
<name>F4C6B5_SPHS2</name>
<dbReference type="HOGENOM" id="CLU_1546621_0_0_10"/>
<dbReference type="PATRIC" id="fig|743722.3.peg.5128"/>
<feature type="transmembrane region" description="Helical" evidence="1">
    <location>
        <begin position="12"/>
        <end position="35"/>
    </location>
</feature>
<organism evidence="2">
    <name type="scientific">Sphingobacterium sp. (strain 21)</name>
    <dbReference type="NCBI Taxonomy" id="743722"/>
    <lineage>
        <taxon>Bacteria</taxon>
        <taxon>Pseudomonadati</taxon>
        <taxon>Bacteroidota</taxon>
        <taxon>Sphingobacteriia</taxon>
        <taxon>Sphingobacteriales</taxon>
        <taxon>Sphingobacteriaceae</taxon>
        <taxon>Sphingobacterium</taxon>
    </lineage>
</organism>
<gene>
    <name evidence="2" type="ordered locus">Sph21_4831</name>
</gene>
<dbReference type="KEGG" id="shg:Sph21_4831"/>
<dbReference type="EMBL" id="CP002584">
    <property type="protein sequence ID" value="ADZ81338.1"/>
    <property type="molecule type" value="Genomic_DNA"/>
</dbReference>
<proteinExistence type="predicted"/>
<dbReference type="STRING" id="743722.Sph21_4831"/>
<sequence>MKPLNFESLRKAYLVLVAHFSLLVALSLLCLFFYFHTKAIDYRLIGQQFEHLRRQETIRREIDAEMEKVQEKFNWLSQFRKLSPEEMDDQYNTLASVRESNARIRHLVEGIDPKSNSYRLYWKLTNELSTLTGTQDSLFSTRFQIASIKEQLAACLRTHRLAEEKLSKGIFKK</sequence>
<dbReference type="OrthoDB" id="662620at2"/>